<organism evidence="6 7">
    <name type="scientific">Terracoccus luteus</name>
    <dbReference type="NCBI Taxonomy" id="53356"/>
    <lineage>
        <taxon>Bacteria</taxon>
        <taxon>Bacillati</taxon>
        <taxon>Actinomycetota</taxon>
        <taxon>Actinomycetes</taxon>
        <taxon>Micrococcales</taxon>
        <taxon>Intrasporangiaceae</taxon>
        <taxon>Terracoccus</taxon>
    </lineage>
</organism>
<evidence type="ECO:0000313" key="6">
    <source>
        <dbReference type="EMBL" id="RKT76739.1"/>
    </source>
</evidence>
<feature type="region of interest" description="Disordered" evidence="4">
    <location>
        <begin position="1"/>
        <end position="43"/>
    </location>
</feature>
<dbReference type="CDD" id="cd03885">
    <property type="entry name" value="M20_CPDG2"/>
    <property type="match status" value="1"/>
</dbReference>
<evidence type="ECO:0000259" key="5">
    <source>
        <dbReference type="Pfam" id="PF07687"/>
    </source>
</evidence>
<dbReference type="InterPro" id="IPR036264">
    <property type="entry name" value="Bact_exopeptidase_dim_dom"/>
</dbReference>
<dbReference type="InterPro" id="IPR050072">
    <property type="entry name" value="Peptidase_M20A"/>
</dbReference>
<feature type="compositionally biased region" description="Low complexity" evidence="4">
    <location>
        <begin position="17"/>
        <end position="26"/>
    </location>
</feature>
<sequence length="421" mass="43009">MTTGEPSAPGTPEADGTDGTDSTDSTDSTDRHPAPFSGTFGPELVTALRERLPQLLDDLGELVRVESPSSDQDAVRASAAVVAPQGERALGEPPEVVDVDGCRHLRWRLGDGPRRVLVLCHHDTVWPVGTLDRMPWSVTDGVARGPGCFDMLAGLVQGLHGLAALRERGVSLDGVTVLVTGDEETGSPTSRALIEAEAAGCDAALVLEASADGGALKTGRKGASLYRVRVEGRAAHAGLEPERGVNATVELAHQVLTVAELGDAALGTSVTPTALTSGTTLNTVPAQGELSVDARALTVDEQQRVHTAMTALTPTVEGSQVQVTGGPNRPPLEPALTATLFAAAQTVAERLDLPALTGVTVGGASDGNFTAGVGVPTLDGLGAVGGGAHGDDEHVVVDTMPERAALLAGLVAHLLANADDR</sequence>
<keyword evidence="7" id="KW-1185">Reference proteome</keyword>
<gene>
    <name evidence="6" type="ORF">DFJ68_0136</name>
</gene>
<feature type="active site" description="Proton acceptor" evidence="3">
    <location>
        <position position="183"/>
    </location>
</feature>
<protein>
    <submittedName>
        <fullName evidence="6">Glutamate carboxypeptidase</fullName>
    </submittedName>
</protein>
<evidence type="ECO:0000256" key="1">
    <source>
        <dbReference type="ARBA" id="ARBA00022723"/>
    </source>
</evidence>
<evidence type="ECO:0000256" key="3">
    <source>
        <dbReference type="PIRSR" id="PIRSR037238-1"/>
    </source>
</evidence>
<dbReference type="PANTHER" id="PTHR43808:SF9">
    <property type="entry name" value="BLL0789 PROTEIN"/>
    <property type="match status" value="1"/>
</dbReference>
<keyword evidence="1" id="KW-0479">Metal-binding</keyword>
<evidence type="ECO:0000256" key="2">
    <source>
        <dbReference type="ARBA" id="ARBA00022801"/>
    </source>
</evidence>
<dbReference type="SUPFAM" id="SSF53187">
    <property type="entry name" value="Zn-dependent exopeptidases"/>
    <property type="match status" value="1"/>
</dbReference>
<dbReference type="GO" id="GO:0004180">
    <property type="term" value="F:carboxypeptidase activity"/>
    <property type="evidence" value="ECO:0007669"/>
    <property type="project" value="UniProtKB-KW"/>
</dbReference>
<reference evidence="6 7" key="1">
    <citation type="submission" date="2018-10" db="EMBL/GenBank/DDBJ databases">
        <title>Sequencing the genomes of 1000 actinobacteria strains.</title>
        <authorList>
            <person name="Klenk H.-P."/>
        </authorList>
    </citation>
    <scope>NUCLEOTIDE SEQUENCE [LARGE SCALE GENOMIC DNA]</scope>
    <source>
        <strain evidence="6 7">DSM 44267</strain>
    </source>
</reference>
<dbReference type="Gene3D" id="3.40.630.10">
    <property type="entry name" value="Zn peptidases"/>
    <property type="match status" value="1"/>
</dbReference>
<dbReference type="RefSeq" id="WP_245963366.1">
    <property type="nucleotide sequence ID" value="NZ_RBXT01000001.1"/>
</dbReference>
<accession>A0A495XT37</accession>
<comment type="caution">
    <text evidence="6">The sequence shown here is derived from an EMBL/GenBank/DDBJ whole genome shotgun (WGS) entry which is preliminary data.</text>
</comment>
<proteinExistence type="predicted"/>
<feature type="active site" evidence="3">
    <location>
        <position position="123"/>
    </location>
</feature>
<dbReference type="Pfam" id="PF07687">
    <property type="entry name" value="M20_dimer"/>
    <property type="match status" value="1"/>
</dbReference>
<dbReference type="InterPro" id="IPR002933">
    <property type="entry name" value="Peptidase_M20"/>
</dbReference>
<dbReference type="SUPFAM" id="SSF55031">
    <property type="entry name" value="Bacterial exopeptidase dimerisation domain"/>
    <property type="match status" value="1"/>
</dbReference>
<dbReference type="PIRSF" id="PIRSF037238">
    <property type="entry name" value="Carboxypeptidase_G2"/>
    <property type="match status" value="1"/>
</dbReference>
<dbReference type="Pfam" id="PF01546">
    <property type="entry name" value="Peptidase_M20"/>
    <property type="match status" value="1"/>
</dbReference>
<keyword evidence="6" id="KW-0121">Carboxypeptidase</keyword>
<name>A0A495XT37_9MICO</name>
<dbReference type="InterPro" id="IPR011650">
    <property type="entry name" value="Peptidase_M20_dimer"/>
</dbReference>
<dbReference type="Gene3D" id="3.30.70.360">
    <property type="match status" value="1"/>
</dbReference>
<dbReference type="PANTHER" id="PTHR43808">
    <property type="entry name" value="ACETYLORNITHINE DEACETYLASE"/>
    <property type="match status" value="1"/>
</dbReference>
<evidence type="ECO:0000313" key="7">
    <source>
        <dbReference type="Proteomes" id="UP000278440"/>
    </source>
</evidence>
<feature type="domain" description="Peptidase M20 dimerisation" evidence="5">
    <location>
        <begin position="218"/>
        <end position="311"/>
    </location>
</feature>
<dbReference type="EMBL" id="RBXT01000001">
    <property type="protein sequence ID" value="RKT76739.1"/>
    <property type="molecule type" value="Genomic_DNA"/>
</dbReference>
<dbReference type="AlphaFoldDB" id="A0A495XT37"/>
<evidence type="ECO:0000256" key="4">
    <source>
        <dbReference type="SAM" id="MobiDB-lite"/>
    </source>
</evidence>
<keyword evidence="2" id="KW-0378">Hydrolase</keyword>
<dbReference type="InterPro" id="IPR017150">
    <property type="entry name" value="Pept_M20_glutamate_carboxypep"/>
</dbReference>
<keyword evidence="6" id="KW-0645">Protease</keyword>
<dbReference type="Proteomes" id="UP000278440">
    <property type="component" value="Unassembled WGS sequence"/>
</dbReference>
<dbReference type="GO" id="GO:0046872">
    <property type="term" value="F:metal ion binding"/>
    <property type="evidence" value="ECO:0007669"/>
    <property type="project" value="UniProtKB-KW"/>
</dbReference>